<gene>
    <name evidence="9" type="ORF">EDD73_10526</name>
</gene>
<comment type="caution">
    <text evidence="9">The sequence shown here is derived from an EMBL/GenBank/DDBJ whole genome shotgun (WGS) entry which is preliminary data.</text>
</comment>
<keyword evidence="4 7" id="KW-0812">Transmembrane</keyword>
<accession>A0A4R2S459</accession>
<sequence length="318" mass="35943">MKKISIIVPMYNESQMVSIFFEQINHILNQLKNYETEIIAVNDGSHDTTYELLLSMKLKYSNIGVVNLSRNFGHEAAVSAGLHYATGDAIIVMDADLQDPPEIILQMVEKWEQGYDVVNAKRSSRDEDSLLKRWTAMKFYQLINHLSGKVYIPQNVGNYRLISRRILDELNALPEKNRVFRILVPSLGYRTTEIEFVRPKRAAGQTHYNWPSMIRLAIDGITSATTIPLKLATNIGLIVAFIGLSSILLIVYEALFTNKTVTGWASTVSIILFMGGIQLICLGVIGEYIARIFIEVKNRPVYHTESFSKPSESIRKAV</sequence>
<dbReference type="GO" id="GO:0005886">
    <property type="term" value="C:plasma membrane"/>
    <property type="evidence" value="ECO:0007669"/>
    <property type="project" value="TreeGrafter"/>
</dbReference>
<evidence type="ECO:0000259" key="8">
    <source>
        <dbReference type="Pfam" id="PF00535"/>
    </source>
</evidence>
<keyword evidence="2 9" id="KW-0328">Glycosyltransferase</keyword>
<evidence type="ECO:0000256" key="1">
    <source>
        <dbReference type="ARBA" id="ARBA00004141"/>
    </source>
</evidence>
<keyword evidence="3 9" id="KW-0808">Transferase</keyword>
<evidence type="ECO:0000256" key="5">
    <source>
        <dbReference type="ARBA" id="ARBA00022989"/>
    </source>
</evidence>
<dbReference type="RefSeq" id="WP_131918375.1">
    <property type="nucleotide sequence ID" value="NZ_JAOQNU010000005.1"/>
</dbReference>
<dbReference type="PANTHER" id="PTHR48090:SF1">
    <property type="entry name" value="PROPHAGE BACTOPRENOL GLUCOSYL TRANSFERASE HOMOLOG"/>
    <property type="match status" value="1"/>
</dbReference>
<name>A0A4R2S459_9FIRM</name>
<dbReference type="Pfam" id="PF00535">
    <property type="entry name" value="Glycos_transf_2"/>
    <property type="match status" value="1"/>
</dbReference>
<evidence type="ECO:0000256" key="3">
    <source>
        <dbReference type="ARBA" id="ARBA00022679"/>
    </source>
</evidence>
<dbReference type="EMBL" id="SLXT01000005">
    <property type="protein sequence ID" value="TCP67131.1"/>
    <property type="molecule type" value="Genomic_DNA"/>
</dbReference>
<feature type="transmembrane region" description="Helical" evidence="7">
    <location>
        <begin position="264"/>
        <end position="290"/>
    </location>
</feature>
<dbReference type="Proteomes" id="UP000294813">
    <property type="component" value="Unassembled WGS sequence"/>
</dbReference>
<dbReference type="Gene3D" id="3.90.550.10">
    <property type="entry name" value="Spore Coat Polysaccharide Biosynthesis Protein SpsA, Chain A"/>
    <property type="match status" value="1"/>
</dbReference>
<dbReference type="CDD" id="cd04187">
    <property type="entry name" value="DPM1_like_bac"/>
    <property type="match status" value="1"/>
</dbReference>
<feature type="transmembrane region" description="Helical" evidence="7">
    <location>
        <begin position="231"/>
        <end position="252"/>
    </location>
</feature>
<dbReference type="InterPro" id="IPR050256">
    <property type="entry name" value="Glycosyltransferase_2"/>
</dbReference>
<evidence type="ECO:0000256" key="4">
    <source>
        <dbReference type="ARBA" id="ARBA00022692"/>
    </source>
</evidence>
<feature type="domain" description="Glycosyltransferase 2-like" evidence="8">
    <location>
        <begin position="5"/>
        <end position="169"/>
    </location>
</feature>
<dbReference type="OrthoDB" id="9807778at2"/>
<keyword evidence="6 7" id="KW-0472">Membrane</keyword>
<dbReference type="InterPro" id="IPR001173">
    <property type="entry name" value="Glyco_trans_2-like"/>
</dbReference>
<dbReference type="SUPFAM" id="SSF53448">
    <property type="entry name" value="Nucleotide-diphospho-sugar transferases"/>
    <property type="match status" value="1"/>
</dbReference>
<evidence type="ECO:0000313" key="10">
    <source>
        <dbReference type="Proteomes" id="UP000294813"/>
    </source>
</evidence>
<dbReference type="InterPro" id="IPR029044">
    <property type="entry name" value="Nucleotide-diphossugar_trans"/>
</dbReference>
<keyword evidence="5 7" id="KW-1133">Transmembrane helix</keyword>
<keyword evidence="10" id="KW-1185">Reference proteome</keyword>
<evidence type="ECO:0000313" key="9">
    <source>
        <dbReference type="EMBL" id="TCP67131.1"/>
    </source>
</evidence>
<dbReference type="PANTHER" id="PTHR48090">
    <property type="entry name" value="UNDECAPRENYL-PHOSPHATE 4-DEOXY-4-FORMAMIDO-L-ARABINOSE TRANSFERASE-RELATED"/>
    <property type="match status" value="1"/>
</dbReference>
<organism evidence="9 10">
    <name type="scientific">Heliophilum fasciatum</name>
    <dbReference type="NCBI Taxonomy" id="35700"/>
    <lineage>
        <taxon>Bacteria</taxon>
        <taxon>Bacillati</taxon>
        <taxon>Bacillota</taxon>
        <taxon>Clostridia</taxon>
        <taxon>Eubacteriales</taxon>
        <taxon>Heliobacteriaceae</taxon>
        <taxon>Heliophilum</taxon>
    </lineage>
</organism>
<evidence type="ECO:0000256" key="7">
    <source>
        <dbReference type="SAM" id="Phobius"/>
    </source>
</evidence>
<comment type="subcellular location">
    <subcellularLocation>
        <location evidence="1">Membrane</location>
        <topology evidence="1">Multi-pass membrane protein</topology>
    </subcellularLocation>
</comment>
<evidence type="ECO:0000256" key="2">
    <source>
        <dbReference type="ARBA" id="ARBA00022676"/>
    </source>
</evidence>
<dbReference type="GO" id="GO:0016757">
    <property type="term" value="F:glycosyltransferase activity"/>
    <property type="evidence" value="ECO:0007669"/>
    <property type="project" value="UniProtKB-KW"/>
</dbReference>
<dbReference type="AlphaFoldDB" id="A0A4R2S459"/>
<proteinExistence type="predicted"/>
<reference evidence="9 10" key="1">
    <citation type="submission" date="2019-03" db="EMBL/GenBank/DDBJ databases">
        <title>Genomic Encyclopedia of Type Strains, Phase IV (KMG-IV): sequencing the most valuable type-strain genomes for metagenomic binning, comparative biology and taxonomic classification.</title>
        <authorList>
            <person name="Goeker M."/>
        </authorList>
    </citation>
    <scope>NUCLEOTIDE SEQUENCE [LARGE SCALE GENOMIC DNA]</scope>
    <source>
        <strain evidence="9 10">DSM 11170</strain>
    </source>
</reference>
<evidence type="ECO:0000256" key="6">
    <source>
        <dbReference type="ARBA" id="ARBA00023136"/>
    </source>
</evidence>
<protein>
    <submittedName>
        <fullName evidence="9">Dolichol-phosphate mannosyltransferase</fullName>
    </submittedName>
</protein>